<sequence>MKRSALILLLCLPSAYSDQFKEAIGLNLVDGTSNTLGQLELSVQRNEPV</sequence>
<accession>A0A383DQ98</accession>
<name>A0A383DQ98_9ZZZZ</name>
<dbReference type="AlphaFoldDB" id="A0A383DQ98"/>
<dbReference type="EMBL" id="UINC01219095">
    <property type="protein sequence ID" value="SVE46410.1"/>
    <property type="molecule type" value="Genomic_DNA"/>
</dbReference>
<organism evidence="1">
    <name type="scientific">marine metagenome</name>
    <dbReference type="NCBI Taxonomy" id="408172"/>
    <lineage>
        <taxon>unclassified sequences</taxon>
        <taxon>metagenomes</taxon>
        <taxon>ecological metagenomes</taxon>
    </lineage>
</organism>
<proteinExistence type="predicted"/>
<gene>
    <name evidence="1" type="ORF">METZ01_LOCUS499264</name>
</gene>
<protein>
    <submittedName>
        <fullName evidence="1">Uncharacterized protein</fullName>
    </submittedName>
</protein>
<evidence type="ECO:0000313" key="1">
    <source>
        <dbReference type="EMBL" id="SVE46410.1"/>
    </source>
</evidence>
<reference evidence="1" key="1">
    <citation type="submission" date="2018-05" db="EMBL/GenBank/DDBJ databases">
        <authorList>
            <person name="Lanie J.A."/>
            <person name="Ng W.-L."/>
            <person name="Kazmierczak K.M."/>
            <person name="Andrzejewski T.M."/>
            <person name="Davidsen T.M."/>
            <person name="Wayne K.J."/>
            <person name="Tettelin H."/>
            <person name="Glass J.I."/>
            <person name="Rusch D."/>
            <person name="Podicherti R."/>
            <person name="Tsui H.-C.T."/>
            <person name="Winkler M.E."/>
        </authorList>
    </citation>
    <scope>NUCLEOTIDE SEQUENCE</scope>
</reference>
<feature type="non-terminal residue" evidence="1">
    <location>
        <position position="49"/>
    </location>
</feature>